<feature type="transmembrane region" description="Helical" evidence="2">
    <location>
        <begin position="38"/>
        <end position="56"/>
    </location>
</feature>
<dbReference type="PATRIC" id="fig|28229.4.peg.1958"/>
<accession>A0A099KSQ8</accession>
<sequence>MAKSLNPTDSIDSKTVPSIKKSEHASSSMPNKRNRRSLLLLLAVFILPILLAKLALDNQWLNLGVTNQGKLLTQPLTLKDLGIDESELSKQWLIIYRLPSVCPDICLHSIETVHNSYVALGKDMPRVSAVLLKENVFSTQQSKQLAKSQWKILALTPQMNNLLHEPQVLIADPLGNIILRHQVPEQEQLQAAFGKAIVADMKKLLKYSKVG</sequence>
<evidence type="ECO:0000313" key="4">
    <source>
        <dbReference type="Proteomes" id="UP000029843"/>
    </source>
</evidence>
<dbReference type="RefSeq" id="WP_033093666.1">
    <property type="nucleotide sequence ID" value="NZ_JQED01000017.1"/>
</dbReference>
<comment type="caution">
    <text evidence="3">The sequence shown here is derived from an EMBL/GenBank/DDBJ whole genome shotgun (WGS) entry which is preliminary data.</text>
</comment>
<name>A0A099KSQ8_COLPS</name>
<feature type="region of interest" description="Disordered" evidence="1">
    <location>
        <begin position="1"/>
        <end position="30"/>
    </location>
</feature>
<dbReference type="EMBL" id="JQED01000017">
    <property type="protein sequence ID" value="KGJ92668.1"/>
    <property type="molecule type" value="Genomic_DNA"/>
</dbReference>
<proteinExistence type="predicted"/>
<keyword evidence="2" id="KW-0472">Membrane</keyword>
<dbReference type="AlphaFoldDB" id="A0A099KSQ8"/>
<evidence type="ECO:0000313" key="3">
    <source>
        <dbReference type="EMBL" id="KGJ92668.1"/>
    </source>
</evidence>
<protein>
    <recommendedName>
        <fullName evidence="5">Thioredoxin domain-containing protein</fullName>
    </recommendedName>
</protein>
<evidence type="ECO:0000256" key="1">
    <source>
        <dbReference type="SAM" id="MobiDB-lite"/>
    </source>
</evidence>
<keyword evidence="2" id="KW-1133">Transmembrane helix</keyword>
<evidence type="ECO:0000256" key="2">
    <source>
        <dbReference type="SAM" id="Phobius"/>
    </source>
</evidence>
<keyword evidence="2" id="KW-0812">Transmembrane</keyword>
<evidence type="ECO:0008006" key="5">
    <source>
        <dbReference type="Google" id="ProtNLM"/>
    </source>
</evidence>
<dbReference type="OrthoDB" id="9785445at2"/>
<gene>
    <name evidence="3" type="ORF">ND2E_2916</name>
</gene>
<dbReference type="Proteomes" id="UP000029843">
    <property type="component" value="Unassembled WGS sequence"/>
</dbReference>
<feature type="compositionally biased region" description="Polar residues" evidence="1">
    <location>
        <begin position="1"/>
        <end position="16"/>
    </location>
</feature>
<reference evidence="3 4" key="1">
    <citation type="submission" date="2014-08" db="EMBL/GenBank/DDBJ databases">
        <title>Genomic and Phenotypic Diversity of Colwellia psychrerythraea strains from Disparate Marine Basins.</title>
        <authorList>
            <person name="Techtmann S.M."/>
            <person name="Stelling S.C."/>
            <person name="Utturkar S.M."/>
            <person name="Alshibli N."/>
            <person name="Harris A."/>
            <person name="Brown S.D."/>
            <person name="Hazen T.C."/>
        </authorList>
    </citation>
    <scope>NUCLEOTIDE SEQUENCE [LARGE SCALE GENOMIC DNA]</scope>
    <source>
        <strain evidence="3 4">ND2E</strain>
    </source>
</reference>
<organism evidence="3 4">
    <name type="scientific">Colwellia psychrerythraea</name>
    <name type="common">Vibrio psychroerythus</name>
    <dbReference type="NCBI Taxonomy" id="28229"/>
    <lineage>
        <taxon>Bacteria</taxon>
        <taxon>Pseudomonadati</taxon>
        <taxon>Pseudomonadota</taxon>
        <taxon>Gammaproteobacteria</taxon>
        <taxon>Alteromonadales</taxon>
        <taxon>Colwelliaceae</taxon>
        <taxon>Colwellia</taxon>
    </lineage>
</organism>